<comment type="similarity">
    <text evidence="1">Belongs to the rtf2 family.</text>
</comment>
<dbReference type="Proteomes" id="UP000242525">
    <property type="component" value="Unassembled WGS sequence"/>
</dbReference>
<keyword evidence="4" id="KW-1185">Reference proteome</keyword>
<sequence length="221" mass="25167">MGNDGGSIPTRRDLIKEKAKATARVNPELEYAWTVCFLSHTKLREPIVSDYKGHLFNKEEVLEYLLDTKKSTATTTKASTILIPHVKSLKRDLVELHFTTNDDGAWICPITKNEIMENLKNTRYFYLAGCGHVFSERGARAVKMKESCFSCDMPFTDATARVYINTDSDADGTAANDRRLQELKNENLSHSLASIKKKKRSHKQGDMEETTETKKRRKLFT</sequence>
<dbReference type="STRING" id="1173061.A0A0J9X2S7"/>
<evidence type="ECO:0000313" key="4">
    <source>
        <dbReference type="Proteomes" id="UP000242525"/>
    </source>
</evidence>
<dbReference type="CDD" id="cd16653">
    <property type="entry name" value="RING-like_Rtf2"/>
    <property type="match status" value="1"/>
</dbReference>
<feature type="region of interest" description="Disordered" evidence="2">
    <location>
        <begin position="191"/>
        <end position="221"/>
    </location>
</feature>
<dbReference type="GO" id="GO:0006274">
    <property type="term" value="P:DNA replication termination"/>
    <property type="evidence" value="ECO:0007669"/>
    <property type="project" value="TreeGrafter"/>
</dbReference>
<dbReference type="PANTHER" id="PTHR12775:SF0">
    <property type="entry name" value="REPLICATION TERMINATION FACTOR 2"/>
    <property type="match status" value="1"/>
</dbReference>
<dbReference type="Pfam" id="PF04641">
    <property type="entry name" value="Rtf2"/>
    <property type="match status" value="1"/>
</dbReference>
<evidence type="ECO:0000313" key="3">
    <source>
        <dbReference type="EMBL" id="CDO51366.1"/>
    </source>
</evidence>
<accession>A0A0J9X2S7</accession>
<reference evidence="3" key="1">
    <citation type="submission" date="2014-03" db="EMBL/GenBank/DDBJ databases">
        <authorList>
            <person name="Casaregola S."/>
        </authorList>
    </citation>
    <scope>NUCLEOTIDE SEQUENCE [LARGE SCALE GENOMIC DNA]</scope>
    <source>
        <strain evidence="3">CLIB 918</strain>
    </source>
</reference>
<proteinExistence type="inferred from homology"/>
<evidence type="ECO:0000256" key="2">
    <source>
        <dbReference type="SAM" id="MobiDB-lite"/>
    </source>
</evidence>
<dbReference type="GO" id="GO:0005634">
    <property type="term" value="C:nucleus"/>
    <property type="evidence" value="ECO:0007669"/>
    <property type="project" value="TreeGrafter"/>
</dbReference>
<dbReference type="InterPro" id="IPR006735">
    <property type="entry name" value="Rtf2"/>
</dbReference>
<organism evidence="3 4">
    <name type="scientific">Geotrichum candidum</name>
    <name type="common">Oospora lactis</name>
    <name type="synonym">Dipodascus geotrichum</name>
    <dbReference type="NCBI Taxonomy" id="1173061"/>
    <lineage>
        <taxon>Eukaryota</taxon>
        <taxon>Fungi</taxon>
        <taxon>Dikarya</taxon>
        <taxon>Ascomycota</taxon>
        <taxon>Saccharomycotina</taxon>
        <taxon>Dipodascomycetes</taxon>
        <taxon>Dipodascales</taxon>
        <taxon>Dipodascaceae</taxon>
        <taxon>Geotrichum</taxon>
    </lineage>
</organism>
<dbReference type="EMBL" id="CCBN010000001">
    <property type="protein sequence ID" value="CDO51366.1"/>
    <property type="molecule type" value="Genomic_DNA"/>
</dbReference>
<comment type="caution">
    <text evidence="3">The sequence shown here is derived from an EMBL/GenBank/DDBJ whole genome shotgun (WGS) entry which is preliminary data.</text>
</comment>
<name>A0A0J9X2S7_GEOCN</name>
<dbReference type="OrthoDB" id="247013at2759"/>
<protein>
    <submittedName>
        <fullName evidence="3">Uncharacterized protein</fullName>
    </submittedName>
</protein>
<dbReference type="AlphaFoldDB" id="A0A0J9X2S7"/>
<dbReference type="PANTHER" id="PTHR12775">
    <property type="entry name" value="PROTEIN C20ORF43 HOMOLOG"/>
    <property type="match status" value="1"/>
</dbReference>
<evidence type="ECO:0000256" key="1">
    <source>
        <dbReference type="ARBA" id="ARBA00009885"/>
    </source>
</evidence>
<gene>
    <name evidence="3" type="ORF">BN980_GECA01s05059g</name>
</gene>
<dbReference type="InterPro" id="IPR027799">
    <property type="entry name" value="Rtf2_RING-finger"/>
</dbReference>